<organism evidence="1 2">
    <name type="scientific">Vibrio cholerae</name>
    <dbReference type="NCBI Taxonomy" id="666"/>
    <lineage>
        <taxon>Bacteria</taxon>
        <taxon>Pseudomonadati</taxon>
        <taxon>Pseudomonadota</taxon>
        <taxon>Gammaproteobacteria</taxon>
        <taxon>Vibrionales</taxon>
        <taxon>Vibrionaceae</taxon>
        <taxon>Vibrio</taxon>
    </lineage>
</organism>
<evidence type="ECO:0000313" key="1">
    <source>
        <dbReference type="EMBL" id="CSC87748.1"/>
    </source>
</evidence>
<gene>
    <name evidence="1" type="ORF">ERS013200_02512</name>
</gene>
<name>A0A655V1P3_VIBCL</name>
<dbReference type="Proteomes" id="UP000041770">
    <property type="component" value="Unassembled WGS sequence"/>
</dbReference>
<accession>A0A655V1P3</accession>
<dbReference type="EMBL" id="CWQY01000017">
    <property type="protein sequence ID" value="CSC87748.1"/>
    <property type="molecule type" value="Genomic_DNA"/>
</dbReference>
<dbReference type="AlphaFoldDB" id="A0A655V1P3"/>
<evidence type="ECO:0000313" key="2">
    <source>
        <dbReference type="Proteomes" id="UP000041770"/>
    </source>
</evidence>
<sequence length="62" mass="7383">MRVWLDWYESHRRVRLHSHPLRGFPLSKIAWLLTLFYAAYLPAGVSLSAAFCIKQSLFRYLE</sequence>
<protein>
    <submittedName>
        <fullName evidence="1">Uncharacterized protein</fullName>
    </submittedName>
</protein>
<proteinExistence type="predicted"/>
<reference evidence="1 2" key="1">
    <citation type="submission" date="2015-07" db="EMBL/GenBank/DDBJ databases">
        <authorList>
            <consortium name="Pathogen Informatics"/>
        </authorList>
    </citation>
    <scope>NUCLEOTIDE SEQUENCE [LARGE SCALE GENOMIC DNA]</scope>
    <source>
        <strain evidence="1 2">A316</strain>
    </source>
</reference>